<dbReference type="RefSeq" id="XP_065661015.1">
    <property type="nucleotide sequence ID" value="XM_065804943.1"/>
</dbReference>
<reference evidence="4" key="1">
    <citation type="submission" date="2025-08" db="UniProtKB">
        <authorList>
            <consortium name="RefSeq"/>
        </authorList>
    </citation>
    <scope>IDENTIFICATION</scope>
</reference>
<accession>A0ABM4CH14</accession>
<evidence type="ECO:0000256" key="2">
    <source>
        <dbReference type="SAM" id="SignalP"/>
    </source>
</evidence>
<sequence length="211" mass="23696">METQKNFFFLIILLNFSADICATCSKSGLGTGERSFSCETDVNNFKAKIKVDIKTCRNDPLIKFRFEIPELSIDYETQVHASQDIEIPGLSLGSLAGLYMRVNLEDDHYRNIKLKVLLLAKLFIPTSLKIPLLEETISDSDCNSLLKFWNSAEDSLKYGSIGGLVLLLGLFVLCCYCCCCKKKRANSAMIISANTLPMFESNVPYKIYNNV</sequence>
<evidence type="ECO:0000313" key="3">
    <source>
        <dbReference type="Proteomes" id="UP001652625"/>
    </source>
</evidence>
<name>A0ABM4CH14_HYDVU</name>
<keyword evidence="1" id="KW-0812">Transmembrane</keyword>
<protein>
    <submittedName>
        <fullName evidence="4">Uncharacterized protein LOC124811127 isoform X2</fullName>
    </submittedName>
</protein>
<keyword evidence="1" id="KW-0472">Membrane</keyword>
<dbReference type="Proteomes" id="UP001652625">
    <property type="component" value="Chromosome 09"/>
</dbReference>
<evidence type="ECO:0000313" key="4">
    <source>
        <dbReference type="RefSeq" id="XP_065661015.1"/>
    </source>
</evidence>
<proteinExistence type="predicted"/>
<keyword evidence="2" id="KW-0732">Signal</keyword>
<organism evidence="3 4">
    <name type="scientific">Hydra vulgaris</name>
    <name type="common">Hydra</name>
    <name type="synonym">Hydra attenuata</name>
    <dbReference type="NCBI Taxonomy" id="6087"/>
    <lineage>
        <taxon>Eukaryota</taxon>
        <taxon>Metazoa</taxon>
        <taxon>Cnidaria</taxon>
        <taxon>Hydrozoa</taxon>
        <taxon>Hydroidolina</taxon>
        <taxon>Anthoathecata</taxon>
        <taxon>Aplanulata</taxon>
        <taxon>Hydridae</taxon>
        <taxon>Hydra</taxon>
    </lineage>
</organism>
<feature type="chain" id="PRO_5045074561" evidence="2">
    <location>
        <begin position="23"/>
        <end position="211"/>
    </location>
</feature>
<feature type="signal peptide" evidence="2">
    <location>
        <begin position="1"/>
        <end position="22"/>
    </location>
</feature>
<feature type="transmembrane region" description="Helical" evidence="1">
    <location>
        <begin position="158"/>
        <end position="179"/>
    </location>
</feature>
<keyword evidence="1" id="KW-1133">Transmembrane helix</keyword>
<keyword evidence="3" id="KW-1185">Reference proteome</keyword>
<evidence type="ECO:0000256" key="1">
    <source>
        <dbReference type="SAM" id="Phobius"/>
    </source>
</evidence>
<gene>
    <name evidence="4" type="primary">LOC124811127</name>
</gene>
<dbReference type="GeneID" id="124811127"/>